<gene>
    <name evidence="2" type="ORF">NCTC4822_00822</name>
</gene>
<keyword evidence="1" id="KW-0812">Transmembrane</keyword>
<dbReference type="EMBL" id="UGYZ01000002">
    <property type="protein sequence ID" value="SUI99900.1"/>
    <property type="molecule type" value="Genomic_DNA"/>
</dbReference>
<dbReference type="InterPro" id="IPR021324">
    <property type="entry name" value="DUF2929"/>
</dbReference>
<dbReference type="Pfam" id="PF11151">
    <property type="entry name" value="DUF2929"/>
    <property type="match status" value="1"/>
</dbReference>
<keyword evidence="1" id="KW-1133">Transmembrane helix</keyword>
<organism evidence="2 3">
    <name type="scientific">Sporosarcina pasteurii</name>
    <name type="common">Bacillus pasteurii</name>
    <dbReference type="NCBI Taxonomy" id="1474"/>
    <lineage>
        <taxon>Bacteria</taxon>
        <taxon>Bacillati</taxon>
        <taxon>Bacillota</taxon>
        <taxon>Bacilli</taxon>
        <taxon>Bacillales</taxon>
        <taxon>Caryophanaceae</taxon>
        <taxon>Sporosarcina</taxon>
    </lineage>
</organism>
<evidence type="ECO:0000256" key="1">
    <source>
        <dbReference type="SAM" id="Phobius"/>
    </source>
</evidence>
<keyword evidence="3" id="KW-1185">Reference proteome</keyword>
<proteinExistence type="predicted"/>
<evidence type="ECO:0000313" key="3">
    <source>
        <dbReference type="Proteomes" id="UP000254519"/>
    </source>
</evidence>
<protein>
    <submittedName>
        <fullName evidence="2">Protein of uncharacterized function (DUF2929)</fullName>
    </submittedName>
</protein>
<dbReference type="AlphaFoldDB" id="A0A380BDW4"/>
<dbReference type="Proteomes" id="UP000254519">
    <property type="component" value="Unassembled WGS sequence"/>
</dbReference>
<keyword evidence="1" id="KW-0472">Membrane</keyword>
<feature type="transmembrane region" description="Helical" evidence="1">
    <location>
        <begin position="28"/>
        <end position="48"/>
    </location>
</feature>
<name>A0A380BDW4_SPOPA</name>
<reference evidence="2 3" key="1">
    <citation type="submission" date="2018-06" db="EMBL/GenBank/DDBJ databases">
        <authorList>
            <consortium name="Pathogen Informatics"/>
            <person name="Doyle S."/>
        </authorList>
    </citation>
    <scope>NUCLEOTIDE SEQUENCE [LARGE SCALE GENOMIC DNA]</scope>
    <source>
        <strain evidence="3">ATCC 11859 / DSM 33 / NCIB 8841 / NCTC 4822</strain>
    </source>
</reference>
<evidence type="ECO:0000313" key="2">
    <source>
        <dbReference type="EMBL" id="SUI99900.1"/>
    </source>
</evidence>
<accession>A0A380BDW4</accession>
<sequence>MAFVWSFVLVALLNYVVGAIANVPFDFQAGVMISLVMAVLVILLGEAIPNQEVSDN</sequence>